<proteinExistence type="predicted"/>
<sequence length="168" mass="19445">MSKQVWYNTPVRDEWIEKITAIRTAREGTDMLARFRAEHTGPDRTTYDLKKEYNWIESRIEMRVSQLHAEATASDEDLLTKTIDGRCAKEVAAEWLKKAADIDCHYEMERLCVAFRKACKPPMMPINFFAPAEKELVAKLMKLRAPTYLTTSLDELREARGVTMISVQ</sequence>
<dbReference type="Pfam" id="PF02964">
    <property type="entry name" value="MeMO_Hyd_G"/>
    <property type="match status" value="1"/>
</dbReference>
<dbReference type="BRENDA" id="1.14.13.230">
    <property type="organism ID" value="8965"/>
</dbReference>
<dbReference type="KEGG" id="ag:AAM19730"/>
<dbReference type="EMBL" id="AY093933">
    <property type="protein sequence ID" value="AAM19730.1"/>
    <property type="molecule type" value="Genomic_DNA"/>
</dbReference>
<dbReference type="BioCyc" id="MetaCyc:MONOMER-19858"/>
<dbReference type="AlphaFoldDB" id="Q8KQE7"/>
<reference evidence="1" key="2">
    <citation type="submission" date="2007-11" db="EMBL/GenBank/DDBJ databases">
        <authorList>
            <person name="Sluis M.K."/>
            <person name="Sayavedra-Soto L.A."/>
            <person name="Arp D.J."/>
        </authorList>
    </citation>
    <scope>NUCLEOTIDE SEQUENCE</scope>
</reference>
<name>Q8KQE7_9RHOO</name>
<keyword evidence="1" id="KW-0503">Monooxygenase</keyword>
<dbReference type="GO" id="GO:0015947">
    <property type="term" value="P:methane metabolic process"/>
    <property type="evidence" value="ECO:0007669"/>
    <property type="project" value="InterPro"/>
</dbReference>
<dbReference type="GO" id="GO:0015049">
    <property type="term" value="F:methane monooxygenase [NAD(P)H] activity"/>
    <property type="evidence" value="ECO:0007669"/>
    <property type="project" value="InterPro"/>
</dbReference>
<accession>Q8KQE7</accession>
<gene>
    <name evidence="1" type="primary">bmoZ</name>
</gene>
<dbReference type="PIRSF" id="PIRSF018503">
    <property type="entry name" value="Me_mOase_g"/>
    <property type="match status" value="1"/>
</dbReference>
<dbReference type="Gene3D" id="1.20.1280.10">
    <property type="entry name" value="Methane monooxygenase, gamma chain, domain 1"/>
    <property type="match status" value="1"/>
</dbReference>
<evidence type="ECO:0000313" key="1">
    <source>
        <dbReference type="EMBL" id="AAM19730.1"/>
    </source>
</evidence>
<dbReference type="InterPro" id="IPR015952">
    <property type="entry name" value="Me_mOase_g_dom1"/>
</dbReference>
<dbReference type="SUPFAM" id="SSF47152">
    <property type="entry name" value="Methane monooxygenase hydrolase, gamma subunit"/>
    <property type="match status" value="1"/>
</dbReference>
<dbReference type="InterPro" id="IPR015953">
    <property type="entry name" value="Me_mOase_g_dom2"/>
</dbReference>
<dbReference type="InterPro" id="IPR004222">
    <property type="entry name" value="Me_mOase_g"/>
</dbReference>
<reference evidence="1" key="3">
    <citation type="journal article" date="2008" name="Microbiology">
        <title>Involvement of BmoR and BmoG in n-alkane metabolism in 'Pseudomonas butanovora'.</title>
        <authorList>
            <person name="Kurth E.G."/>
            <person name="Doughty D.M."/>
            <person name="Bottomley P.J."/>
            <person name="Arp D.J."/>
            <person name="Sayavedra-Soto L.A."/>
        </authorList>
    </citation>
    <scope>NUCLEOTIDE SEQUENCE</scope>
</reference>
<keyword evidence="1" id="KW-0560">Oxidoreductase</keyword>
<protein>
    <submittedName>
        <fullName evidence="1">Butane monooxygenase hydroxylase BMOH gamma subunit</fullName>
    </submittedName>
</protein>
<dbReference type="InterPro" id="IPR036123">
    <property type="entry name" value="Me_mOase_sf_g"/>
</dbReference>
<organism evidence="1">
    <name type="scientific">Thauera butanivorans</name>
    <dbReference type="NCBI Taxonomy" id="86174"/>
    <lineage>
        <taxon>Bacteria</taxon>
        <taxon>Pseudomonadati</taxon>
        <taxon>Pseudomonadota</taxon>
        <taxon>Betaproteobacteria</taxon>
        <taxon>Rhodocyclales</taxon>
        <taxon>Zoogloeaceae</taxon>
        <taxon>Thauera</taxon>
    </lineage>
</organism>
<dbReference type="Gene3D" id="1.20.1280.30">
    <property type="entry name" value="Methane monooxygenase, gamma chain, domain 2"/>
    <property type="match status" value="1"/>
</dbReference>
<reference evidence="1" key="1">
    <citation type="journal article" date="2002" name="Microbiology">
        <title>Molecular analysis of the soluble butane monooxygenase from 'Pseudomonas butanovora'.</title>
        <authorList>
            <person name="Sluis M.K."/>
            <person name="Sayavedra-Soto L.A."/>
            <person name="Arp D.J."/>
        </authorList>
    </citation>
    <scope>NUCLEOTIDE SEQUENCE</scope>
</reference>